<dbReference type="CDD" id="cd06261">
    <property type="entry name" value="TM_PBP2"/>
    <property type="match status" value="1"/>
</dbReference>
<dbReference type="PROSITE" id="PS50928">
    <property type="entry name" value="ABC_TM1"/>
    <property type="match status" value="1"/>
</dbReference>
<feature type="transmembrane region" description="Helical" evidence="7">
    <location>
        <begin position="191"/>
        <end position="213"/>
    </location>
</feature>
<accession>A0A4Q2KAK4</accession>
<dbReference type="Pfam" id="PF00528">
    <property type="entry name" value="BPD_transp_1"/>
    <property type="match status" value="1"/>
</dbReference>
<keyword evidence="5 7" id="KW-1133">Transmembrane helix</keyword>
<feature type="transmembrane region" description="Helical" evidence="7">
    <location>
        <begin position="83"/>
        <end position="107"/>
    </location>
</feature>
<dbReference type="OrthoDB" id="156617at2"/>
<evidence type="ECO:0000256" key="3">
    <source>
        <dbReference type="ARBA" id="ARBA00022475"/>
    </source>
</evidence>
<dbReference type="AlphaFoldDB" id="A0A4Q2KAK4"/>
<dbReference type="InterPro" id="IPR000515">
    <property type="entry name" value="MetI-like"/>
</dbReference>
<comment type="similarity">
    <text evidence="7">Belongs to the binding-protein-dependent transport system permease family.</text>
</comment>
<keyword evidence="6 7" id="KW-0472">Membrane</keyword>
<reference evidence="9 10" key="1">
    <citation type="journal article" date="2019" name="Gut">
        <title>Antibiotics-induced monodominance of a novel gut bacterial order.</title>
        <authorList>
            <person name="Hildebrand F."/>
            <person name="Moitinho-Silva L."/>
            <person name="Blasche S."/>
            <person name="Jahn M.T."/>
            <person name="Gossmann T.I."/>
            <person name="Heuerta-Cepas J."/>
            <person name="Hercog R."/>
            <person name="Luetge M."/>
            <person name="Bahram M."/>
            <person name="Pryszlak A."/>
            <person name="Alves R.J."/>
            <person name="Waszak S.M."/>
            <person name="Zhu A."/>
            <person name="Ye L."/>
            <person name="Costea P.I."/>
            <person name="Aalvink S."/>
            <person name="Belzer C."/>
            <person name="Forslund S.K."/>
            <person name="Sunagawa S."/>
            <person name="Hentschel U."/>
            <person name="Merten C."/>
            <person name="Patil K.R."/>
            <person name="Benes V."/>
            <person name="Bork P."/>
        </authorList>
    </citation>
    <scope>NUCLEOTIDE SEQUENCE [LARGE SCALE GENOMIC DNA]</scope>
    <source>
        <strain evidence="9 10">HDS1380</strain>
    </source>
</reference>
<name>A0A4Q2KAK4_9FIRM</name>
<dbReference type="EMBL" id="SDOZ01000003">
    <property type="protein sequence ID" value="RXZ58275.1"/>
    <property type="molecule type" value="Genomic_DNA"/>
</dbReference>
<feature type="transmembrane region" description="Helical" evidence="7">
    <location>
        <begin position="249"/>
        <end position="271"/>
    </location>
</feature>
<evidence type="ECO:0000259" key="8">
    <source>
        <dbReference type="PROSITE" id="PS50928"/>
    </source>
</evidence>
<evidence type="ECO:0000313" key="10">
    <source>
        <dbReference type="Proteomes" id="UP000291269"/>
    </source>
</evidence>
<dbReference type="SUPFAM" id="SSF161098">
    <property type="entry name" value="MetI-like"/>
    <property type="match status" value="1"/>
</dbReference>
<dbReference type="PANTHER" id="PTHR43744">
    <property type="entry name" value="ABC TRANSPORTER PERMEASE PROTEIN MG189-RELATED-RELATED"/>
    <property type="match status" value="1"/>
</dbReference>
<feature type="transmembrane region" description="Helical" evidence="7">
    <location>
        <begin position="150"/>
        <end position="170"/>
    </location>
</feature>
<feature type="transmembrane region" description="Helical" evidence="7">
    <location>
        <begin position="114"/>
        <end position="138"/>
    </location>
</feature>
<evidence type="ECO:0000256" key="5">
    <source>
        <dbReference type="ARBA" id="ARBA00022989"/>
    </source>
</evidence>
<evidence type="ECO:0000256" key="4">
    <source>
        <dbReference type="ARBA" id="ARBA00022692"/>
    </source>
</evidence>
<evidence type="ECO:0000256" key="1">
    <source>
        <dbReference type="ARBA" id="ARBA00004651"/>
    </source>
</evidence>
<gene>
    <name evidence="9" type="ORF">ESZ91_09470</name>
</gene>
<comment type="subcellular location">
    <subcellularLocation>
        <location evidence="1 7">Cell membrane</location>
        <topology evidence="1 7">Multi-pass membrane protein</topology>
    </subcellularLocation>
</comment>
<evidence type="ECO:0000256" key="2">
    <source>
        <dbReference type="ARBA" id="ARBA00022448"/>
    </source>
</evidence>
<dbReference type="GO" id="GO:0005886">
    <property type="term" value="C:plasma membrane"/>
    <property type="evidence" value="ECO:0007669"/>
    <property type="project" value="UniProtKB-SubCell"/>
</dbReference>
<keyword evidence="10" id="KW-1185">Reference proteome</keyword>
<sequence>MSEKETSLKRQKRINFIVNIILGITITLITIAILYPMLFVVSTSFKTRGEFIKSPFSISFAHPENYSEAWTKGGFSVNAVNSLIVAVVAVVFQIATASLTIFAIGVLKYKGSNILFYLTLFSMFISGEVTTIPLFLLIREFGLIDSLWALLLPVMIAVGGTGIFLGVTYIKNIPNDLHEAASLDGASILQTFFYIDLNLIRPVLAYIAITTFTATWNDFFWPFIVLPTNAAAQTLPIALINFQAQNNSMYGVLCAGLVIMSIPILLIYSFFSKYFLNGVAAGAVKG</sequence>
<proteinExistence type="inferred from homology"/>
<feature type="transmembrane region" description="Helical" evidence="7">
    <location>
        <begin position="16"/>
        <end position="38"/>
    </location>
</feature>
<dbReference type="RefSeq" id="WP_129226616.1">
    <property type="nucleotide sequence ID" value="NZ_SDOZ01000003.1"/>
</dbReference>
<protein>
    <submittedName>
        <fullName evidence="9">Carbohydrate ABC transporter permease</fullName>
    </submittedName>
</protein>
<feature type="transmembrane region" description="Helical" evidence="7">
    <location>
        <begin position="219"/>
        <end position="242"/>
    </location>
</feature>
<keyword evidence="4 7" id="KW-0812">Transmembrane</keyword>
<evidence type="ECO:0000256" key="7">
    <source>
        <dbReference type="RuleBase" id="RU363032"/>
    </source>
</evidence>
<evidence type="ECO:0000313" key="9">
    <source>
        <dbReference type="EMBL" id="RXZ58275.1"/>
    </source>
</evidence>
<comment type="caution">
    <text evidence="9">The sequence shown here is derived from an EMBL/GenBank/DDBJ whole genome shotgun (WGS) entry which is preliminary data.</text>
</comment>
<dbReference type="Gene3D" id="1.10.3720.10">
    <property type="entry name" value="MetI-like"/>
    <property type="match status" value="1"/>
</dbReference>
<keyword evidence="2 7" id="KW-0813">Transport</keyword>
<dbReference type="PANTHER" id="PTHR43744:SF12">
    <property type="entry name" value="ABC TRANSPORTER PERMEASE PROTEIN MG189-RELATED"/>
    <property type="match status" value="1"/>
</dbReference>
<dbReference type="Proteomes" id="UP000291269">
    <property type="component" value="Unassembled WGS sequence"/>
</dbReference>
<dbReference type="GO" id="GO:0055085">
    <property type="term" value="P:transmembrane transport"/>
    <property type="evidence" value="ECO:0007669"/>
    <property type="project" value="InterPro"/>
</dbReference>
<keyword evidence="3" id="KW-1003">Cell membrane</keyword>
<evidence type="ECO:0000256" key="6">
    <source>
        <dbReference type="ARBA" id="ARBA00023136"/>
    </source>
</evidence>
<organism evidence="9 10">
    <name type="scientific">Candidatus Borkfalkia ceftriaxoniphila</name>
    <dbReference type="NCBI Taxonomy" id="2508949"/>
    <lineage>
        <taxon>Bacteria</taxon>
        <taxon>Bacillati</taxon>
        <taxon>Bacillota</taxon>
        <taxon>Clostridia</taxon>
        <taxon>Christensenellales</taxon>
        <taxon>Christensenellaceae</taxon>
        <taxon>Candidatus Borkfalkia</taxon>
    </lineage>
</organism>
<feature type="domain" description="ABC transmembrane type-1" evidence="8">
    <location>
        <begin position="79"/>
        <end position="271"/>
    </location>
</feature>
<dbReference type="InterPro" id="IPR035906">
    <property type="entry name" value="MetI-like_sf"/>
</dbReference>